<reference evidence="5 6" key="1">
    <citation type="submission" date="2024-05" db="EMBL/GenBank/DDBJ databases">
        <title>Sinomonas sp. nov., isolated from a waste landfill.</title>
        <authorList>
            <person name="Zhao Y."/>
        </authorList>
    </citation>
    <scope>NUCLEOTIDE SEQUENCE [LARGE SCALE GENOMIC DNA]</scope>
    <source>
        <strain evidence="5 6">CCTCC AB2014300</strain>
    </source>
</reference>
<evidence type="ECO:0000313" key="5">
    <source>
        <dbReference type="EMBL" id="MEN2744318.1"/>
    </source>
</evidence>
<dbReference type="InterPro" id="IPR036107">
    <property type="entry name" value="CsrA_sf"/>
</dbReference>
<dbReference type="EMBL" id="JBDFRB010000005">
    <property type="protein sequence ID" value="MEN2744318.1"/>
    <property type="molecule type" value="Genomic_DNA"/>
</dbReference>
<comment type="subunit">
    <text evidence="4">Homodimer; the beta-strands of each monomer intercalate to form a hydrophobic core, while the alpha-helices form wings that extend away from the core.</text>
</comment>
<keyword evidence="4" id="KW-0678">Repressor</keyword>
<proteinExistence type="inferred from homology"/>
<dbReference type="HAMAP" id="MF_00167">
    <property type="entry name" value="CsrA"/>
    <property type="match status" value="1"/>
</dbReference>
<keyword evidence="3 4" id="KW-0694">RNA-binding</keyword>
<organism evidence="5 6">
    <name type="scientific">Sinomonas halotolerans</name>
    <dbReference type="NCBI Taxonomy" id="1644133"/>
    <lineage>
        <taxon>Bacteria</taxon>
        <taxon>Bacillati</taxon>
        <taxon>Actinomycetota</taxon>
        <taxon>Actinomycetes</taxon>
        <taxon>Micrococcales</taxon>
        <taxon>Micrococcaceae</taxon>
        <taxon>Sinomonas</taxon>
    </lineage>
</organism>
<name>A0ABU9WYN7_9MICC</name>
<comment type="subcellular location">
    <subcellularLocation>
        <location evidence="4">Cytoplasm</location>
    </subcellularLocation>
</comment>
<dbReference type="Gene3D" id="2.60.40.4380">
    <property type="entry name" value="Translational regulator CsrA"/>
    <property type="match status" value="1"/>
</dbReference>
<dbReference type="PANTHER" id="PTHR34984">
    <property type="entry name" value="CARBON STORAGE REGULATOR"/>
    <property type="match status" value="1"/>
</dbReference>
<evidence type="ECO:0000256" key="1">
    <source>
        <dbReference type="ARBA" id="ARBA00022490"/>
    </source>
</evidence>
<comment type="caution">
    <text evidence="5">The sequence shown here is derived from an EMBL/GenBank/DDBJ whole genome shotgun (WGS) entry which is preliminary data.</text>
</comment>
<sequence length="83" mass="8770">MLVLTRKSGQSIHLGDGIVLTVQRVSGDSVRIGIEAPQSVQIRRGEVVEAMAAAAGHDEALLRDAVMLLAEQQQAQPAEPLGD</sequence>
<comment type="function">
    <text evidence="4">A translational regulator that binds mRNA to regulate translation initiation and/or mRNA stability. Usually binds in the 5'-UTR at or near the Shine-Dalgarno sequence preventing ribosome-binding, thus repressing translation. Its main target seems to be the major flagellin gene, while its function is anatagonized by FliW.</text>
</comment>
<dbReference type="SUPFAM" id="SSF117130">
    <property type="entry name" value="CsrA-like"/>
    <property type="match status" value="1"/>
</dbReference>
<keyword evidence="2 4" id="KW-0810">Translation regulation</keyword>
<dbReference type="InterPro" id="IPR003751">
    <property type="entry name" value="CsrA"/>
</dbReference>
<dbReference type="Proteomes" id="UP001422074">
    <property type="component" value="Unassembled WGS sequence"/>
</dbReference>
<evidence type="ECO:0000256" key="2">
    <source>
        <dbReference type="ARBA" id="ARBA00022845"/>
    </source>
</evidence>
<dbReference type="Pfam" id="PF02599">
    <property type="entry name" value="CsrA"/>
    <property type="match status" value="1"/>
</dbReference>
<keyword evidence="1 4" id="KW-0963">Cytoplasm</keyword>
<keyword evidence="4" id="KW-1005">Bacterial flagellum biogenesis</keyword>
<protein>
    <recommendedName>
        <fullName evidence="4">Translational regulator CsrA</fullName>
    </recommendedName>
</protein>
<evidence type="ECO:0000256" key="3">
    <source>
        <dbReference type="ARBA" id="ARBA00022884"/>
    </source>
</evidence>
<evidence type="ECO:0000256" key="4">
    <source>
        <dbReference type="HAMAP-Rule" id="MF_00167"/>
    </source>
</evidence>
<keyword evidence="6" id="KW-1185">Reference proteome</keyword>
<dbReference type="RefSeq" id="WP_345884262.1">
    <property type="nucleotide sequence ID" value="NZ_JBDFRB010000005.1"/>
</dbReference>
<accession>A0ABU9WYN7</accession>
<evidence type="ECO:0000313" key="6">
    <source>
        <dbReference type="Proteomes" id="UP001422074"/>
    </source>
</evidence>
<dbReference type="PANTHER" id="PTHR34984:SF1">
    <property type="entry name" value="CARBON STORAGE REGULATOR"/>
    <property type="match status" value="1"/>
</dbReference>
<comment type="similarity">
    <text evidence="4">Belongs to the CsrA/RsmA family.</text>
</comment>
<gene>
    <name evidence="4" type="primary">csrA</name>
    <name evidence="5" type="ORF">ABCQ75_07170</name>
</gene>